<keyword evidence="3" id="KW-1185">Reference proteome</keyword>
<accession>A0AAV1CWS7</accession>
<dbReference type="Proteomes" id="UP001161247">
    <property type="component" value="Chromosome 3"/>
</dbReference>
<protein>
    <submittedName>
        <fullName evidence="2">OLC1v1036239C1</fullName>
    </submittedName>
</protein>
<evidence type="ECO:0000313" key="2">
    <source>
        <dbReference type="EMBL" id="CAI9099420.1"/>
    </source>
</evidence>
<evidence type="ECO:0000256" key="1">
    <source>
        <dbReference type="SAM" id="MobiDB-lite"/>
    </source>
</evidence>
<name>A0AAV1CWS7_OLDCO</name>
<evidence type="ECO:0000313" key="3">
    <source>
        <dbReference type="Proteomes" id="UP001161247"/>
    </source>
</evidence>
<dbReference type="AlphaFoldDB" id="A0AAV1CWS7"/>
<feature type="region of interest" description="Disordered" evidence="1">
    <location>
        <begin position="17"/>
        <end position="37"/>
    </location>
</feature>
<gene>
    <name evidence="2" type="ORF">OLC1_LOCUS9448</name>
</gene>
<sequence length="404" mass="45664">MALELVFPKDVVPSSSVVEDFSSPESQTKKVDDGNIKSVSDPSSISIATKTVNHQVPIVNSGVPMNSHVDFGNESVESEATVSLKAIVDRAPSVPNVAAQRYITDINGMIDTKSIYFFIVVRVMTLWKVPETSKSNKIKSMEMTLVDAQKLIGKKVNQLKIAWDWLSLLNDNAIPTGSLCQLHLDRDSLQPGKIDVKFGFSVYLDANIGLRYLLELNPNNALRCGINPQYFRAIGWLSNQAVSLMLDDKHKQRKFEIYTQKGQLYFKLRVFNSEGYCCDQDISALDSSKGEVDTIDYIQFNGDQNTFNVVMNTDVIQCGKLEIPWHIVRRLEIQDYSSLIIYYDGELVVRMGRIYLSDYPNRFIIEGDIEYMMGLKKIPTGIKLGFRIDARKVVNKEHLILEVL</sequence>
<organism evidence="2 3">
    <name type="scientific">Oldenlandia corymbosa var. corymbosa</name>
    <dbReference type="NCBI Taxonomy" id="529605"/>
    <lineage>
        <taxon>Eukaryota</taxon>
        <taxon>Viridiplantae</taxon>
        <taxon>Streptophyta</taxon>
        <taxon>Embryophyta</taxon>
        <taxon>Tracheophyta</taxon>
        <taxon>Spermatophyta</taxon>
        <taxon>Magnoliopsida</taxon>
        <taxon>eudicotyledons</taxon>
        <taxon>Gunneridae</taxon>
        <taxon>Pentapetalae</taxon>
        <taxon>asterids</taxon>
        <taxon>lamiids</taxon>
        <taxon>Gentianales</taxon>
        <taxon>Rubiaceae</taxon>
        <taxon>Rubioideae</taxon>
        <taxon>Spermacoceae</taxon>
        <taxon>Hedyotis-Oldenlandia complex</taxon>
        <taxon>Oldenlandia</taxon>
    </lineage>
</organism>
<dbReference type="EMBL" id="OX459120">
    <property type="protein sequence ID" value="CAI9099420.1"/>
    <property type="molecule type" value="Genomic_DNA"/>
</dbReference>
<proteinExistence type="predicted"/>
<reference evidence="2" key="1">
    <citation type="submission" date="2023-03" db="EMBL/GenBank/DDBJ databases">
        <authorList>
            <person name="Julca I."/>
        </authorList>
    </citation>
    <scope>NUCLEOTIDE SEQUENCE</scope>
</reference>